<dbReference type="InterPro" id="IPR036038">
    <property type="entry name" value="Aminotransferase-like"/>
</dbReference>
<dbReference type="SUPFAM" id="SSF56752">
    <property type="entry name" value="D-aminoacid aminotransferase-like PLP-dependent enzymes"/>
    <property type="match status" value="1"/>
</dbReference>
<dbReference type="Gene3D" id="3.30.559.30">
    <property type="entry name" value="Nonribosomal peptide synthetase, condensation domain"/>
    <property type="match status" value="1"/>
</dbReference>
<comment type="similarity">
    <text evidence="1">Belongs to the trichothecene O-acetyltransferase family.</text>
</comment>
<dbReference type="GO" id="GO:0016407">
    <property type="term" value="F:acetyltransferase activity"/>
    <property type="evidence" value="ECO:0007669"/>
    <property type="project" value="InterPro"/>
</dbReference>
<dbReference type="AlphaFoldDB" id="A0A364LBT7"/>
<evidence type="ECO:0000256" key="1">
    <source>
        <dbReference type="ARBA" id="ARBA00006439"/>
    </source>
</evidence>
<gene>
    <name evidence="3" type="ORF">BHQ10_009307</name>
</gene>
<dbReference type="Gene3D" id="3.30.559.10">
    <property type="entry name" value="Chloramphenicol acetyltransferase-like domain"/>
    <property type="match status" value="1"/>
</dbReference>
<dbReference type="Pfam" id="PF01063">
    <property type="entry name" value="Aminotran_4"/>
    <property type="match status" value="1"/>
</dbReference>
<reference evidence="3 4" key="1">
    <citation type="journal article" date="2017" name="Biotechnol. Biofuels">
        <title>Differential beta-glucosidase expression as a function of carbon source availability in Talaromyces amestolkiae: a genomic and proteomic approach.</title>
        <authorList>
            <person name="de Eugenio L.I."/>
            <person name="Mendez-Liter J.A."/>
            <person name="Nieto-Dominguez M."/>
            <person name="Alonso L."/>
            <person name="Gil-Munoz J."/>
            <person name="Barriuso J."/>
            <person name="Prieto A."/>
            <person name="Martinez M.J."/>
        </authorList>
    </citation>
    <scope>NUCLEOTIDE SEQUENCE [LARGE SCALE GENOMIC DNA]</scope>
    <source>
        <strain evidence="3 4">CIB</strain>
    </source>
</reference>
<dbReference type="Pfam" id="PF07428">
    <property type="entry name" value="Tri3"/>
    <property type="match status" value="1"/>
</dbReference>
<evidence type="ECO:0000256" key="2">
    <source>
        <dbReference type="ARBA" id="ARBA00022679"/>
    </source>
</evidence>
<name>A0A364LBT7_TALAM</name>
<dbReference type="InterPro" id="IPR043131">
    <property type="entry name" value="BCAT-like_N"/>
</dbReference>
<dbReference type="EMBL" id="MIKG01000023">
    <property type="protein sequence ID" value="RAO73295.1"/>
    <property type="molecule type" value="Genomic_DNA"/>
</dbReference>
<dbReference type="Gene3D" id="3.20.10.10">
    <property type="entry name" value="D-amino Acid Aminotransferase, subunit A, domain 2"/>
    <property type="match status" value="1"/>
</dbReference>
<dbReference type="Gene3D" id="3.30.470.10">
    <property type="match status" value="1"/>
</dbReference>
<organism evidence="3 4">
    <name type="scientific">Talaromyces amestolkiae</name>
    <dbReference type="NCBI Taxonomy" id="1196081"/>
    <lineage>
        <taxon>Eukaryota</taxon>
        <taxon>Fungi</taxon>
        <taxon>Dikarya</taxon>
        <taxon>Ascomycota</taxon>
        <taxon>Pezizomycotina</taxon>
        <taxon>Eurotiomycetes</taxon>
        <taxon>Eurotiomycetidae</taxon>
        <taxon>Eurotiales</taxon>
        <taxon>Trichocomaceae</taxon>
        <taxon>Talaromyces</taxon>
        <taxon>Talaromyces sect. Talaromyces</taxon>
    </lineage>
</organism>
<keyword evidence="2" id="KW-0808">Transferase</keyword>
<dbReference type="Proteomes" id="UP000249363">
    <property type="component" value="Unassembled WGS sequence"/>
</dbReference>
<dbReference type="OrthoDB" id="5288718at2759"/>
<comment type="caution">
    <text evidence="3">The sequence shown here is derived from an EMBL/GenBank/DDBJ whole genome shotgun (WGS) entry which is preliminary data.</text>
</comment>
<dbReference type="PANTHER" id="PTHR42034">
    <property type="entry name" value="CHROMOSOME 7, WHOLE GENOME SHOTGUN SEQUENCE-RELATED"/>
    <property type="match status" value="1"/>
</dbReference>
<evidence type="ECO:0000313" key="3">
    <source>
        <dbReference type="EMBL" id="RAO73295.1"/>
    </source>
</evidence>
<dbReference type="RefSeq" id="XP_040737809.1">
    <property type="nucleotide sequence ID" value="XM_040882209.1"/>
</dbReference>
<dbReference type="GO" id="GO:0043386">
    <property type="term" value="P:mycotoxin biosynthetic process"/>
    <property type="evidence" value="ECO:0007669"/>
    <property type="project" value="InterPro"/>
</dbReference>
<dbReference type="InterPro" id="IPR009992">
    <property type="entry name" value="Tri3/Sat12/Sat16/Mac1"/>
</dbReference>
<dbReference type="PANTHER" id="PTHR42034:SF1">
    <property type="entry name" value="CONDENSATION DOMAIN-CONTAINING PROTEIN"/>
    <property type="match status" value="1"/>
</dbReference>
<protein>
    <submittedName>
        <fullName evidence="3">Uncharacterized protein</fullName>
    </submittedName>
</protein>
<accession>A0A364LBT7</accession>
<keyword evidence="4" id="KW-1185">Reference proteome</keyword>
<evidence type="ECO:0000313" key="4">
    <source>
        <dbReference type="Proteomes" id="UP000249363"/>
    </source>
</evidence>
<dbReference type="InterPro" id="IPR023213">
    <property type="entry name" value="CAT-like_dom_sf"/>
</dbReference>
<proteinExistence type="inferred from homology"/>
<dbReference type="InterPro" id="IPR043132">
    <property type="entry name" value="BCAT-like_C"/>
</dbReference>
<dbReference type="InterPro" id="IPR001544">
    <property type="entry name" value="Aminotrans_IV"/>
</dbReference>
<sequence length="811" mass="91638">MSVQLRLPPLVAGDHEWRVSKHDPEILERRAVGAEVPNGTGELTRAGANDLYIWATVRFKEPRTTLIALREKLREVLILLRSQHPEIGCTYRWDGDNNPFIQYRSLKDLHEAACWADNILHVRIGTENGLHIRDQIQAEKQGNEAPRPLDIYLVASIPDIDANLGNTKVELVFRTNHLSSDGISIRLVVGDILRTLGSSTLVDDIRNISWGDEHKNLSPPLLSILGDNQATSGQDFESSSASYMESVRRIMSTWKLKPKTGRASPRTIFHAFSLEESDRMIGAVKTRIGRTFSITHLGHAAVLLAFLKHNPPAEDVPNDQCCVVRSPMNARRFLQEQYAKEGKAYYPICLAMSPIVYDDIKSYNVLNATQDQIIEKLVKACKVTKETYDKWLTLPSLVPLSVSFFHLAASLMISDGINEKYIPQEVKSENEEVFTVQDIRFFTNMYLNLLVFRLESWRGRLTLSLNYNDGNYTEVEAANFLQDVVNFMLAILPLHAMRFKLQKSATSLSSLKHTAVRNIGPCWHNALISKAMTSNPEQLPDDGTFSLISSLRFDPDLPSAASLYAKDSYPEPRDSPYYLLRHHQDRLLQAATNFKWPQAVAILQQPLDAFAETLDTFIPDRSKAWRLRIVVDTEGQVTVDVHPATAWPLRCMFLPTSFNDLESLSSSFPWRLVVDSIATAPSQLTTYKTTARDHYDAARKRVGILSPTDSVEALLFNPLGEVMEGSITCLYFRRRSHHQQYEEQEESRTEWITPPLNSGGMISVSRQYALDHGFCVEQTVRVDELVDGERCLISNGVRGFMPAILDLGKLQ</sequence>
<dbReference type="GeneID" id="63798521"/>